<reference evidence="8" key="1">
    <citation type="submission" date="2021-10" db="EMBL/GenBank/DDBJ databases">
        <title>Tropical sea cucumber genome reveals ecological adaptation and Cuvierian tubules defense mechanism.</title>
        <authorList>
            <person name="Chen T."/>
        </authorList>
    </citation>
    <scope>NUCLEOTIDE SEQUENCE</scope>
    <source>
        <strain evidence="8">Nanhai2018</strain>
        <tissue evidence="8">Muscle</tissue>
    </source>
</reference>
<gene>
    <name evidence="8" type="ORF">HOLleu_21816</name>
</gene>
<evidence type="ECO:0000313" key="9">
    <source>
        <dbReference type="Proteomes" id="UP001152320"/>
    </source>
</evidence>
<feature type="domain" description="Ammonium transporter AmtB-like" evidence="7">
    <location>
        <begin position="19"/>
        <end position="418"/>
    </location>
</feature>
<proteinExistence type="inferred from homology"/>
<sequence>MAWFRGKLSVVIIISQIIFILLFGLFGSYSDEATPTGKNDMGHANAINRFYGVFQDVHVMIFIGFGFLMTFLKKYGYGSVGFNFLLAAYAVQWSTIVRGLISGLNGGKFSISIENLIEADFSAAVVLISFGAILGKSSPLQLIIMTIIEVVLSVANEYIGLSLLKVTDVGGSMFIHAFGAYFGLGVAWVLQRKANEDNAKEGSTKTSDLFSMIGTVFLWMFWPSFNGALVEEDSRHRAVINTYFSLAACCITTFAISALSNKDGKVEMVAIQNATLAGGVAVGTSADLMINPWGAITVGAIAAIISTLGFKFCTPFLCEKLKLHDTCGVHNLHGLPGVLGGVIGAIAATFATEDLYGSSLGDIFSELSGTAPPRTAGSQAGYQILALCITLGISFVGGLVTGLLLKLNIWDEPQDADLFDDYPFWDDVSTGPIEDGVDVRYKRIPGQEVEGGNENANEDVNMTELTKGAAAEAAE</sequence>
<accession>A0A9Q1H6C0</accession>
<evidence type="ECO:0000259" key="7">
    <source>
        <dbReference type="Pfam" id="PF00909"/>
    </source>
</evidence>
<feature type="transmembrane region" description="Helical" evidence="6">
    <location>
        <begin position="140"/>
        <end position="161"/>
    </location>
</feature>
<dbReference type="PRINTS" id="PR00342">
    <property type="entry name" value="RHESUSRHD"/>
</dbReference>
<name>A0A9Q1H6C0_HOLLE</name>
<dbReference type="InterPro" id="IPR002229">
    <property type="entry name" value="RhesusRHD"/>
</dbReference>
<evidence type="ECO:0000313" key="8">
    <source>
        <dbReference type="EMBL" id="KAJ8034814.1"/>
    </source>
</evidence>
<evidence type="ECO:0000256" key="1">
    <source>
        <dbReference type="ARBA" id="ARBA00004141"/>
    </source>
</evidence>
<dbReference type="Gene3D" id="1.10.3430.10">
    <property type="entry name" value="Ammonium transporter AmtB like domains"/>
    <property type="match status" value="1"/>
</dbReference>
<evidence type="ECO:0000256" key="3">
    <source>
        <dbReference type="ARBA" id="ARBA00022692"/>
    </source>
</evidence>
<organism evidence="8 9">
    <name type="scientific">Holothuria leucospilota</name>
    <name type="common">Black long sea cucumber</name>
    <name type="synonym">Mertensiothuria leucospilota</name>
    <dbReference type="NCBI Taxonomy" id="206669"/>
    <lineage>
        <taxon>Eukaryota</taxon>
        <taxon>Metazoa</taxon>
        <taxon>Echinodermata</taxon>
        <taxon>Eleutherozoa</taxon>
        <taxon>Echinozoa</taxon>
        <taxon>Holothuroidea</taxon>
        <taxon>Aspidochirotacea</taxon>
        <taxon>Aspidochirotida</taxon>
        <taxon>Holothuriidae</taxon>
        <taxon>Holothuria</taxon>
    </lineage>
</organism>
<dbReference type="InterPro" id="IPR024041">
    <property type="entry name" value="NH4_transpt_AmtB-like_dom"/>
</dbReference>
<evidence type="ECO:0000256" key="4">
    <source>
        <dbReference type="ARBA" id="ARBA00022989"/>
    </source>
</evidence>
<feature type="transmembrane region" description="Helical" evidence="6">
    <location>
        <begin position="6"/>
        <end position="29"/>
    </location>
</feature>
<dbReference type="FunFam" id="1.10.3430.10:FF:000012">
    <property type="entry name" value="Rh type C glycoprotein"/>
    <property type="match status" value="1"/>
</dbReference>
<comment type="similarity">
    <text evidence="2">Belongs to the ammonium transporter (TC 2.A.49) family. Rh subfamily.</text>
</comment>
<dbReference type="OrthoDB" id="534912at2759"/>
<evidence type="ECO:0000256" key="2">
    <source>
        <dbReference type="ARBA" id="ARBA00011036"/>
    </source>
</evidence>
<dbReference type="PANTHER" id="PTHR11730">
    <property type="entry name" value="AMMONIUM TRANSPORTER"/>
    <property type="match status" value="1"/>
</dbReference>
<evidence type="ECO:0000256" key="5">
    <source>
        <dbReference type="ARBA" id="ARBA00023136"/>
    </source>
</evidence>
<keyword evidence="5 6" id="KW-0472">Membrane</keyword>
<keyword evidence="4 6" id="KW-1133">Transmembrane helix</keyword>
<feature type="transmembrane region" description="Helical" evidence="6">
    <location>
        <begin position="210"/>
        <end position="230"/>
    </location>
</feature>
<keyword evidence="3 6" id="KW-0812">Transmembrane</keyword>
<dbReference type="Pfam" id="PF00909">
    <property type="entry name" value="Ammonium_transp"/>
    <property type="match status" value="1"/>
</dbReference>
<dbReference type="InterPro" id="IPR029020">
    <property type="entry name" value="Ammonium/urea_transptr"/>
</dbReference>
<dbReference type="EMBL" id="JAIZAY010000010">
    <property type="protein sequence ID" value="KAJ8034814.1"/>
    <property type="molecule type" value="Genomic_DNA"/>
</dbReference>
<keyword evidence="9" id="KW-1185">Reference proteome</keyword>
<dbReference type="SUPFAM" id="SSF111352">
    <property type="entry name" value="Ammonium transporter"/>
    <property type="match status" value="1"/>
</dbReference>
<feature type="transmembrane region" description="Helical" evidence="6">
    <location>
        <begin position="50"/>
        <end position="72"/>
    </location>
</feature>
<evidence type="ECO:0000256" key="6">
    <source>
        <dbReference type="SAM" id="Phobius"/>
    </source>
</evidence>
<dbReference type="AlphaFoldDB" id="A0A9Q1H6C0"/>
<feature type="transmembrane region" description="Helical" evidence="6">
    <location>
        <begin position="293"/>
        <end position="313"/>
    </location>
</feature>
<dbReference type="PANTHER" id="PTHR11730:SF60">
    <property type="entry name" value="RH50, ISOFORM D"/>
    <property type="match status" value="1"/>
</dbReference>
<dbReference type="GO" id="GO:0005886">
    <property type="term" value="C:plasma membrane"/>
    <property type="evidence" value="ECO:0007669"/>
    <property type="project" value="InterPro"/>
</dbReference>
<comment type="subcellular location">
    <subcellularLocation>
        <location evidence="1">Membrane</location>
        <topology evidence="1">Multi-pass membrane protein</topology>
    </subcellularLocation>
</comment>
<protein>
    <submittedName>
        <fullName evidence="8">Ammonium transporter Rh type C</fullName>
    </submittedName>
</protein>
<feature type="transmembrane region" description="Helical" evidence="6">
    <location>
        <begin position="242"/>
        <end position="260"/>
    </location>
</feature>
<dbReference type="Proteomes" id="UP001152320">
    <property type="component" value="Chromosome 10"/>
</dbReference>
<dbReference type="GO" id="GO:0008519">
    <property type="term" value="F:ammonium channel activity"/>
    <property type="evidence" value="ECO:0007669"/>
    <property type="project" value="InterPro"/>
</dbReference>
<feature type="transmembrane region" description="Helical" evidence="6">
    <location>
        <begin position="173"/>
        <end position="190"/>
    </location>
</feature>
<comment type="caution">
    <text evidence="8">The sequence shown here is derived from an EMBL/GenBank/DDBJ whole genome shotgun (WGS) entry which is preliminary data.</text>
</comment>
<feature type="transmembrane region" description="Helical" evidence="6">
    <location>
        <begin position="334"/>
        <end position="352"/>
    </location>
</feature>
<feature type="transmembrane region" description="Helical" evidence="6">
    <location>
        <begin position="382"/>
        <end position="405"/>
    </location>
</feature>
<dbReference type="GO" id="GO:0097272">
    <property type="term" value="P:ammonium homeostasis"/>
    <property type="evidence" value="ECO:0007669"/>
    <property type="project" value="TreeGrafter"/>
</dbReference>